<protein>
    <submittedName>
        <fullName evidence="1">Uncharacterized protein</fullName>
    </submittedName>
</protein>
<reference evidence="1" key="1">
    <citation type="submission" date="2019-08" db="EMBL/GenBank/DDBJ databases">
        <authorList>
            <person name="Kucharzyk K."/>
            <person name="Murdoch R.W."/>
            <person name="Higgins S."/>
            <person name="Loffler F."/>
        </authorList>
    </citation>
    <scope>NUCLEOTIDE SEQUENCE</scope>
</reference>
<sequence length="151" mass="16366">MALVVLIVGFQFIGVFHDLLIQGMLDALLDGNHNGLVHLVRDDHANPRLAESSLTHIVFPPSRSRLGRGLALAEHGFDSGNVALDFADLHRVFQLVGGVLKAQIKQVLFQLAELRGKLFAGKVTDFLALHHASPPSTGTSRLTNFDLQGSL</sequence>
<comment type="caution">
    <text evidence="1">The sequence shown here is derived from an EMBL/GenBank/DDBJ whole genome shotgun (WGS) entry which is preliminary data.</text>
</comment>
<name>A0A645ID71_9ZZZZ</name>
<gene>
    <name evidence="1" type="ORF">SDC9_196384</name>
</gene>
<accession>A0A645ID71</accession>
<organism evidence="1">
    <name type="scientific">bioreactor metagenome</name>
    <dbReference type="NCBI Taxonomy" id="1076179"/>
    <lineage>
        <taxon>unclassified sequences</taxon>
        <taxon>metagenomes</taxon>
        <taxon>ecological metagenomes</taxon>
    </lineage>
</organism>
<proteinExistence type="predicted"/>
<evidence type="ECO:0000313" key="1">
    <source>
        <dbReference type="EMBL" id="MPN48772.1"/>
    </source>
</evidence>
<dbReference type="AlphaFoldDB" id="A0A645ID71"/>
<dbReference type="EMBL" id="VSSQ01111400">
    <property type="protein sequence ID" value="MPN48772.1"/>
    <property type="molecule type" value="Genomic_DNA"/>
</dbReference>